<dbReference type="Pfam" id="PF05816">
    <property type="entry name" value="TelA"/>
    <property type="match status" value="1"/>
</dbReference>
<evidence type="ECO:0000256" key="1">
    <source>
        <dbReference type="ARBA" id="ARBA00005541"/>
    </source>
</evidence>
<dbReference type="RefSeq" id="WP_114370450.1">
    <property type="nucleotide sequence ID" value="NZ_CP031092.1"/>
</dbReference>
<dbReference type="PANTHER" id="PTHR38432:SF1">
    <property type="entry name" value="TELA-LIKE PROTEIN SAOUHSC_01408"/>
    <property type="match status" value="1"/>
</dbReference>
<feature type="compositionally biased region" description="Basic and acidic residues" evidence="4">
    <location>
        <begin position="20"/>
        <end position="39"/>
    </location>
</feature>
<evidence type="ECO:0000256" key="4">
    <source>
        <dbReference type="SAM" id="MobiDB-lite"/>
    </source>
</evidence>
<dbReference type="InterPro" id="IPR008863">
    <property type="entry name" value="Toxic_anion-R_TelA"/>
</dbReference>
<keyword evidence="3" id="KW-0175">Coiled coil</keyword>
<organism evidence="5 6">
    <name type="scientific">Salicibibacter kimchii</name>
    <dbReference type="NCBI Taxonomy" id="2099786"/>
    <lineage>
        <taxon>Bacteria</taxon>
        <taxon>Bacillati</taxon>
        <taxon>Bacillota</taxon>
        <taxon>Bacilli</taxon>
        <taxon>Bacillales</taxon>
        <taxon>Bacillaceae</taxon>
        <taxon>Salicibibacter</taxon>
    </lineage>
</organism>
<dbReference type="OrthoDB" id="2958429at2"/>
<evidence type="ECO:0000256" key="2">
    <source>
        <dbReference type="PIRNR" id="PIRNR026508"/>
    </source>
</evidence>
<name>A0A345BVF2_9BACI</name>
<evidence type="ECO:0000313" key="6">
    <source>
        <dbReference type="Proteomes" id="UP000252100"/>
    </source>
</evidence>
<accession>A0A345BVF2</accession>
<reference evidence="5 6" key="1">
    <citation type="journal article" date="2018" name="J. Microbiol.">
        <title>Salicibibacter kimchii gen. nov., sp. nov., a moderately halophilic and alkalitolerant bacterium in the family Bacillaceae, isolated from kimchi.</title>
        <authorList>
            <person name="Jang J.Y."/>
            <person name="Oh Y.J."/>
            <person name="Lim S.K."/>
            <person name="Park H.K."/>
            <person name="Lee C."/>
            <person name="Kim J.Y."/>
            <person name="Lee M.A."/>
            <person name="Choi H.J."/>
        </authorList>
    </citation>
    <scope>NUCLEOTIDE SEQUENCE [LARGE SCALE GENOMIC DNA]</scope>
    <source>
        <strain evidence="5 6">NKC1-1</strain>
    </source>
</reference>
<dbReference type="AlphaFoldDB" id="A0A345BVF2"/>
<proteinExistence type="inferred from homology"/>
<evidence type="ECO:0000313" key="5">
    <source>
        <dbReference type="EMBL" id="AXF54933.1"/>
    </source>
</evidence>
<feature type="region of interest" description="Disordered" evidence="4">
    <location>
        <begin position="1"/>
        <end position="40"/>
    </location>
</feature>
<dbReference type="KEGG" id="rue:DT065_02140"/>
<evidence type="ECO:0000256" key="3">
    <source>
        <dbReference type="SAM" id="Coils"/>
    </source>
</evidence>
<keyword evidence="6" id="KW-1185">Reference proteome</keyword>
<dbReference type="Proteomes" id="UP000252100">
    <property type="component" value="Chromosome"/>
</dbReference>
<comment type="similarity">
    <text evidence="1 2">Belongs to the TelA family.</text>
</comment>
<dbReference type="EMBL" id="CP031092">
    <property type="protein sequence ID" value="AXF54933.1"/>
    <property type="molecule type" value="Genomic_DNA"/>
</dbReference>
<feature type="coiled-coil region" evidence="3">
    <location>
        <begin position="150"/>
        <end position="184"/>
    </location>
</feature>
<dbReference type="PANTHER" id="PTHR38432">
    <property type="entry name" value="TELA-LIKE PROTEIN SAOUHSC_01408"/>
    <property type="match status" value="1"/>
</dbReference>
<gene>
    <name evidence="5" type="ORF">DT065_02140</name>
</gene>
<sequence length="355" mass="40469">MSEEKNQENEEIETQLPEDEQTKAEEAARGYMEKFRESDDATTLVNELGNLGEYEQKQAGESLEALKRPVGEMLEQKNNELPDRLYDLREKVSSLEPEHLREGRLQKALNKLIRRDPVEQYAKKYKTVEGQVENIIESLLAGKDKLQADNLMLDQLRETANARIQNLEQQIETGKQLNEMLEAEMTAEEWRDNPVPLQKGQQKVITRVQNMSQAIMVLQQSLASVDLIKENNEKLEEAIFNAITMTKNVITVTASIQLALGNQKNVIDAVQNVNQATEDMILSNAKTLRSNTEETLKTLEEPAVAIESFREAYEDVQAAIDLTEQSNERIVKSGKAFIDELEKLNEDVRKKLPEQ</sequence>
<feature type="compositionally biased region" description="Acidic residues" evidence="4">
    <location>
        <begin position="9"/>
        <end position="19"/>
    </location>
</feature>
<dbReference type="PIRSF" id="PIRSF026508">
    <property type="entry name" value="TelA"/>
    <property type="match status" value="1"/>
</dbReference>
<protein>
    <submittedName>
        <fullName evidence="5">Toxic anion resistance protein</fullName>
    </submittedName>
</protein>